<protein>
    <submittedName>
        <fullName evidence="6">Putative ABC TRANSPORTER PEPTIDE-BINDING PERIPLASMIC PROTEIN</fullName>
    </submittedName>
</protein>
<dbReference type="AlphaFoldDB" id="A0A2P9AMW5"/>
<feature type="chain" id="PRO_5015117114" evidence="4">
    <location>
        <begin position="19"/>
        <end position="504"/>
    </location>
</feature>
<accession>A0A2P9AMW5</accession>
<dbReference type="Gene3D" id="3.40.190.10">
    <property type="entry name" value="Periplasmic binding protein-like II"/>
    <property type="match status" value="1"/>
</dbReference>
<dbReference type="InterPro" id="IPR039424">
    <property type="entry name" value="SBP_5"/>
</dbReference>
<evidence type="ECO:0000256" key="3">
    <source>
        <dbReference type="ARBA" id="ARBA00022729"/>
    </source>
</evidence>
<dbReference type="GO" id="GO:0043190">
    <property type="term" value="C:ATP-binding cassette (ABC) transporter complex"/>
    <property type="evidence" value="ECO:0007669"/>
    <property type="project" value="InterPro"/>
</dbReference>
<feature type="domain" description="Solute-binding protein family 5" evidence="5">
    <location>
        <begin position="73"/>
        <end position="424"/>
    </location>
</feature>
<evidence type="ECO:0000256" key="4">
    <source>
        <dbReference type="SAM" id="SignalP"/>
    </source>
</evidence>
<sequence>MRYLLLAVAMLLPTFAVAQDETRPPLTVGVNTVRANFDPGLALGNVDIPIIYNMFDTLVARDFSKSKDRTAYELVPGLAKSWKRIDDRTIEFSLRPGVHFHNGQPLTSADVKFTFDRILDPASDYVSTRNLLKVIKRVDVVDDLTVRITTKEPSPVLLHLLAYHASDIVPKAYFESVGEAGFGQKPIGTGPFSLVKLQPDESMELTANDSYFRGSPTISALTFKAIPEVSARITALANGEVDIINSLPPDQLAAVQNLGCCEVRSTMANHHFIQYNTYNPVMADKKLRQALNLAIDRQLLANALWDGKATIPHSAQYEAWGPELYNPDRPVLAYDPDRARQLLKESAYKGEPIFYVTHPVYYTNGVAVAEAVVEMWKAIGVNASVRVDEGWSKLKKDDPILTVKNASDWVVPTDPAVTLYMTWSKQLWKDETEFDELAEQGETTLDVKRRHDIYQKMIDIFEEDAPGTYLYRAPDFYGVRSGIQWLPNTEYTMDFRPDNVHFTK</sequence>
<dbReference type="Proteomes" id="UP000245698">
    <property type="component" value="Unassembled WGS sequence"/>
</dbReference>
<evidence type="ECO:0000313" key="6">
    <source>
        <dbReference type="EMBL" id="SJM32473.1"/>
    </source>
</evidence>
<dbReference type="Gene3D" id="3.10.105.10">
    <property type="entry name" value="Dipeptide-binding Protein, Domain 3"/>
    <property type="match status" value="1"/>
</dbReference>
<dbReference type="CDD" id="cd08515">
    <property type="entry name" value="PBP2_NikA_DppA_OppA_like_10"/>
    <property type="match status" value="1"/>
</dbReference>
<feature type="signal peptide" evidence="4">
    <location>
        <begin position="1"/>
        <end position="18"/>
    </location>
</feature>
<evidence type="ECO:0000313" key="7">
    <source>
        <dbReference type="Proteomes" id="UP000245698"/>
    </source>
</evidence>
<evidence type="ECO:0000256" key="2">
    <source>
        <dbReference type="ARBA" id="ARBA00005695"/>
    </source>
</evidence>
<dbReference type="GO" id="GO:0015833">
    <property type="term" value="P:peptide transport"/>
    <property type="evidence" value="ECO:0007669"/>
    <property type="project" value="TreeGrafter"/>
</dbReference>
<dbReference type="InterPro" id="IPR030678">
    <property type="entry name" value="Peptide/Ni-bd"/>
</dbReference>
<dbReference type="Gene3D" id="3.90.76.10">
    <property type="entry name" value="Dipeptide-binding Protein, Domain 1"/>
    <property type="match status" value="1"/>
</dbReference>
<dbReference type="PIRSF" id="PIRSF002741">
    <property type="entry name" value="MppA"/>
    <property type="match status" value="1"/>
</dbReference>
<dbReference type="GO" id="GO:0030288">
    <property type="term" value="C:outer membrane-bounded periplasmic space"/>
    <property type="evidence" value="ECO:0007669"/>
    <property type="project" value="UniProtKB-ARBA"/>
</dbReference>
<gene>
    <name evidence="6" type="primary">msi</name>
    <name evidence="6" type="ORF">BQ8482_290068</name>
</gene>
<dbReference type="SUPFAM" id="SSF53850">
    <property type="entry name" value="Periplasmic binding protein-like II"/>
    <property type="match status" value="1"/>
</dbReference>
<dbReference type="PANTHER" id="PTHR30290:SF38">
    <property type="entry name" value="D,D-DIPEPTIDE-BINDING PERIPLASMIC PROTEIN DDPA-RELATED"/>
    <property type="match status" value="1"/>
</dbReference>
<proteinExistence type="inferred from homology"/>
<dbReference type="PANTHER" id="PTHR30290">
    <property type="entry name" value="PERIPLASMIC BINDING COMPONENT OF ABC TRANSPORTER"/>
    <property type="match status" value="1"/>
</dbReference>
<dbReference type="RefSeq" id="WP_244602916.1">
    <property type="nucleotide sequence ID" value="NZ_FUIG01000036.1"/>
</dbReference>
<organism evidence="6 7">
    <name type="scientific">Mesorhizobium delmotii</name>
    <dbReference type="NCBI Taxonomy" id="1631247"/>
    <lineage>
        <taxon>Bacteria</taxon>
        <taxon>Pseudomonadati</taxon>
        <taxon>Pseudomonadota</taxon>
        <taxon>Alphaproteobacteria</taxon>
        <taxon>Hyphomicrobiales</taxon>
        <taxon>Phyllobacteriaceae</taxon>
        <taxon>Mesorhizobium</taxon>
    </lineage>
</organism>
<keyword evidence="7" id="KW-1185">Reference proteome</keyword>
<dbReference type="InterPro" id="IPR000914">
    <property type="entry name" value="SBP_5_dom"/>
</dbReference>
<dbReference type="EMBL" id="FUIG01000036">
    <property type="protein sequence ID" value="SJM32473.1"/>
    <property type="molecule type" value="Genomic_DNA"/>
</dbReference>
<comment type="subcellular location">
    <subcellularLocation>
        <location evidence="1">Periplasm</location>
    </subcellularLocation>
</comment>
<reference evidence="7" key="1">
    <citation type="submission" date="2016-12" db="EMBL/GenBank/DDBJ databases">
        <authorList>
            <person name="Brunel B."/>
        </authorList>
    </citation>
    <scope>NUCLEOTIDE SEQUENCE [LARGE SCALE GENOMIC DNA]</scope>
</reference>
<dbReference type="GO" id="GO:1904680">
    <property type="term" value="F:peptide transmembrane transporter activity"/>
    <property type="evidence" value="ECO:0007669"/>
    <property type="project" value="TreeGrafter"/>
</dbReference>
<comment type="similarity">
    <text evidence="2">Belongs to the bacterial solute-binding protein 5 family.</text>
</comment>
<evidence type="ECO:0000259" key="5">
    <source>
        <dbReference type="Pfam" id="PF00496"/>
    </source>
</evidence>
<evidence type="ECO:0000256" key="1">
    <source>
        <dbReference type="ARBA" id="ARBA00004418"/>
    </source>
</evidence>
<name>A0A2P9AMW5_9HYPH</name>
<keyword evidence="3 4" id="KW-0732">Signal</keyword>
<dbReference type="Pfam" id="PF00496">
    <property type="entry name" value="SBP_bac_5"/>
    <property type="match status" value="1"/>
</dbReference>